<keyword evidence="3" id="KW-1185">Reference proteome</keyword>
<reference evidence="2" key="1">
    <citation type="submission" date="2020-06" db="EMBL/GenBank/DDBJ databases">
        <authorList>
            <person name="Onetto C."/>
        </authorList>
    </citation>
    <scope>NUCLEOTIDE SEQUENCE</scope>
</reference>
<comment type="caution">
    <text evidence="2">The sequence shown here is derived from an EMBL/GenBank/DDBJ whole genome shotgun (WGS) entry which is preliminary data.</text>
</comment>
<name>A0A9N8K174_9PEZI</name>
<dbReference type="EMBL" id="CAIJEO010000009">
    <property type="protein sequence ID" value="CAD0098635.1"/>
    <property type="molecule type" value="Genomic_DNA"/>
</dbReference>
<feature type="region of interest" description="Disordered" evidence="1">
    <location>
        <begin position="81"/>
        <end position="112"/>
    </location>
</feature>
<gene>
    <name evidence="2" type="ORF">AWRI4233_LOCUS7459</name>
</gene>
<evidence type="ECO:0000256" key="1">
    <source>
        <dbReference type="SAM" id="MobiDB-lite"/>
    </source>
</evidence>
<evidence type="ECO:0000313" key="3">
    <source>
        <dbReference type="Proteomes" id="UP000714618"/>
    </source>
</evidence>
<dbReference type="OrthoDB" id="3872504at2759"/>
<evidence type="ECO:0000313" key="2">
    <source>
        <dbReference type="EMBL" id="CAD0098635.1"/>
    </source>
</evidence>
<accession>A0A9N8K174</accession>
<dbReference type="Proteomes" id="UP000714618">
    <property type="component" value="Unassembled WGS sequence"/>
</dbReference>
<organism evidence="2 3">
    <name type="scientific">Aureobasidium mustum</name>
    <dbReference type="NCBI Taxonomy" id="2773714"/>
    <lineage>
        <taxon>Eukaryota</taxon>
        <taxon>Fungi</taxon>
        <taxon>Dikarya</taxon>
        <taxon>Ascomycota</taxon>
        <taxon>Pezizomycotina</taxon>
        <taxon>Dothideomycetes</taxon>
        <taxon>Dothideomycetidae</taxon>
        <taxon>Dothideales</taxon>
        <taxon>Saccotheciaceae</taxon>
        <taxon>Aureobasidium</taxon>
    </lineage>
</organism>
<dbReference type="AlphaFoldDB" id="A0A9N8K174"/>
<sequence>MNSDLLPDTMADLQEILTTVRDIYQNVSQVHGLIKDHEQDLVIVEKAGSLLEDTKTNLQYLNDCIQKYGNEVHRTDQTTDSMYSRVSGSPHASPYGTDSRTATQPFAKLGEDEMKRQVENTMRHMMTEMFELLERKGSSCSADSGVGSAQNTKHSPSVDDSADFDIL</sequence>
<proteinExistence type="predicted"/>
<feature type="compositionally biased region" description="Polar residues" evidence="1">
    <location>
        <begin position="138"/>
        <end position="155"/>
    </location>
</feature>
<feature type="region of interest" description="Disordered" evidence="1">
    <location>
        <begin position="137"/>
        <end position="167"/>
    </location>
</feature>
<protein>
    <submittedName>
        <fullName evidence="2">Uncharacterized protein</fullName>
    </submittedName>
</protein>